<accession>A0A0E9W0W7</accession>
<sequence>MEYREQQNYVTVQILISLCLCICDDVIPSYEE</sequence>
<proteinExistence type="predicted"/>
<reference evidence="1" key="1">
    <citation type="submission" date="2014-11" db="EMBL/GenBank/DDBJ databases">
        <authorList>
            <person name="Amaro Gonzalez C."/>
        </authorList>
    </citation>
    <scope>NUCLEOTIDE SEQUENCE</scope>
</reference>
<dbReference type="AlphaFoldDB" id="A0A0E9W0W7"/>
<protein>
    <submittedName>
        <fullName evidence="1">Uncharacterized protein</fullName>
    </submittedName>
</protein>
<dbReference type="EMBL" id="GBXM01025454">
    <property type="protein sequence ID" value="JAH83123.1"/>
    <property type="molecule type" value="Transcribed_RNA"/>
</dbReference>
<name>A0A0E9W0W7_ANGAN</name>
<organism evidence="1">
    <name type="scientific">Anguilla anguilla</name>
    <name type="common">European freshwater eel</name>
    <name type="synonym">Muraena anguilla</name>
    <dbReference type="NCBI Taxonomy" id="7936"/>
    <lineage>
        <taxon>Eukaryota</taxon>
        <taxon>Metazoa</taxon>
        <taxon>Chordata</taxon>
        <taxon>Craniata</taxon>
        <taxon>Vertebrata</taxon>
        <taxon>Euteleostomi</taxon>
        <taxon>Actinopterygii</taxon>
        <taxon>Neopterygii</taxon>
        <taxon>Teleostei</taxon>
        <taxon>Anguilliformes</taxon>
        <taxon>Anguillidae</taxon>
        <taxon>Anguilla</taxon>
    </lineage>
</organism>
<evidence type="ECO:0000313" key="1">
    <source>
        <dbReference type="EMBL" id="JAH83123.1"/>
    </source>
</evidence>
<reference evidence="1" key="2">
    <citation type="journal article" date="2015" name="Fish Shellfish Immunol.">
        <title>Early steps in the European eel (Anguilla anguilla)-Vibrio vulnificus interaction in the gills: Role of the RtxA13 toxin.</title>
        <authorList>
            <person name="Callol A."/>
            <person name="Pajuelo D."/>
            <person name="Ebbesson L."/>
            <person name="Teles M."/>
            <person name="MacKenzie S."/>
            <person name="Amaro C."/>
        </authorList>
    </citation>
    <scope>NUCLEOTIDE SEQUENCE</scope>
</reference>